<dbReference type="OrthoDB" id="9779408at2"/>
<dbReference type="EMBL" id="QUAK01000063">
    <property type="protein sequence ID" value="RFU86638.1"/>
    <property type="molecule type" value="Genomic_DNA"/>
</dbReference>
<dbReference type="InterPro" id="IPR015443">
    <property type="entry name" value="Aldose_1-epimerase"/>
</dbReference>
<dbReference type="Proteomes" id="UP000263094">
    <property type="component" value="Unassembled WGS sequence"/>
</dbReference>
<sequence>MKILRSSVGRTAGHIGQGSTNVDSYTLDTGQGLSVTVWTYGASLVEVRVPDRDGVLGNVVLRLPNLRMYEDPEINAYIGATVGRYCRCVRNGRFSLDGVEYELDHNDGSHHLHGGSLGFDKYVWTADAETVDDRMVLRMVLQSPDGDQGYPGALTAEIRYEVDADSRLSFDFQATTTASTITGFTNHAFWNLGGPGHTVDDHQLTLNSSRFVAFDNHLMPLSGPPRLLVGTPLDFQSAREVGVQRVDNFYVLDDEEWAAELVHPRSGRRMRVTTDQPGIGVYTGDHYRLPRAGICLETGAWPDAPNRPDFPSVRLDPGQTYRHHTTHEFHTIGEQAL</sequence>
<name>A0A372M6Q6_9ACTN</name>
<evidence type="ECO:0000256" key="4">
    <source>
        <dbReference type="ARBA" id="ARBA00023277"/>
    </source>
</evidence>
<dbReference type="PIRSF" id="PIRSF005096">
    <property type="entry name" value="GALM"/>
    <property type="match status" value="1"/>
</dbReference>
<gene>
    <name evidence="8" type="ORF">DY218_11225</name>
</gene>
<dbReference type="CDD" id="cd09019">
    <property type="entry name" value="galactose_mutarotase_like"/>
    <property type="match status" value="1"/>
</dbReference>
<reference evidence="8 9" key="1">
    <citation type="submission" date="2018-08" db="EMBL/GenBank/DDBJ databases">
        <title>Isolation, diversity and antifungal activity of Actinobacteria from wheat.</title>
        <authorList>
            <person name="Han C."/>
        </authorList>
    </citation>
    <scope>NUCLEOTIDE SEQUENCE [LARGE SCALE GENOMIC DNA]</scope>
    <source>
        <strain evidence="8 9">NEAU-YY421</strain>
    </source>
</reference>
<comment type="similarity">
    <text evidence="2 5">Belongs to the aldose epimerase family.</text>
</comment>
<evidence type="ECO:0000256" key="3">
    <source>
        <dbReference type="ARBA" id="ARBA00023235"/>
    </source>
</evidence>
<dbReference type="InterPro" id="IPR008183">
    <property type="entry name" value="Aldose_1/G6P_1-epimerase"/>
</dbReference>
<dbReference type="GO" id="GO:0005737">
    <property type="term" value="C:cytoplasm"/>
    <property type="evidence" value="ECO:0007669"/>
    <property type="project" value="TreeGrafter"/>
</dbReference>
<evidence type="ECO:0000256" key="6">
    <source>
        <dbReference type="PIRSR" id="PIRSR005096-1"/>
    </source>
</evidence>
<dbReference type="InterPro" id="IPR011013">
    <property type="entry name" value="Gal_mutarotase_sf_dom"/>
</dbReference>
<evidence type="ECO:0000256" key="1">
    <source>
        <dbReference type="ARBA" id="ARBA00005028"/>
    </source>
</evidence>
<dbReference type="UniPathway" id="UPA00242"/>
<evidence type="ECO:0000256" key="5">
    <source>
        <dbReference type="PIRNR" id="PIRNR005096"/>
    </source>
</evidence>
<dbReference type="GO" id="GO:0004034">
    <property type="term" value="F:aldose 1-epimerase activity"/>
    <property type="evidence" value="ECO:0007669"/>
    <property type="project" value="UniProtKB-EC"/>
</dbReference>
<organism evidence="8 9">
    <name type="scientific">Streptomyces triticagri</name>
    <dbReference type="NCBI Taxonomy" id="2293568"/>
    <lineage>
        <taxon>Bacteria</taxon>
        <taxon>Bacillati</taxon>
        <taxon>Actinomycetota</taxon>
        <taxon>Actinomycetes</taxon>
        <taxon>Kitasatosporales</taxon>
        <taxon>Streptomycetaceae</taxon>
        <taxon>Streptomyces</taxon>
    </lineage>
</organism>
<dbReference type="SUPFAM" id="SSF74650">
    <property type="entry name" value="Galactose mutarotase-like"/>
    <property type="match status" value="1"/>
</dbReference>
<keyword evidence="3 5" id="KW-0413">Isomerase</keyword>
<dbReference type="Pfam" id="PF01263">
    <property type="entry name" value="Aldose_epim"/>
    <property type="match status" value="1"/>
</dbReference>
<keyword evidence="4 5" id="KW-0119">Carbohydrate metabolism</keyword>
<evidence type="ECO:0000313" key="9">
    <source>
        <dbReference type="Proteomes" id="UP000263094"/>
    </source>
</evidence>
<dbReference type="PANTHER" id="PTHR10091:SF0">
    <property type="entry name" value="GALACTOSE MUTAROTASE"/>
    <property type="match status" value="1"/>
</dbReference>
<proteinExistence type="inferred from homology"/>
<dbReference type="GO" id="GO:0033499">
    <property type="term" value="P:galactose catabolic process via UDP-galactose, Leloir pathway"/>
    <property type="evidence" value="ECO:0007669"/>
    <property type="project" value="TreeGrafter"/>
</dbReference>
<comment type="caution">
    <text evidence="8">The sequence shown here is derived from an EMBL/GenBank/DDBJ whole genome shotgun (WGS) entry which is preliminary data.</text>
</comment>
<dbReference type="EC" id="5.1.3.3" evidence="5"/>
<evidence type="ECO:0000313" key="8">
    <source>
        <dbReference type="EMBL" id="RFU86638.1"/>
    </source>
</evidence>
<feature type="active site" description="Proton acceptor" evidence="6">
    <location>
        <position position="297"/>
    </location>
</feature>
<comment type="pathway">
    <text evidence="1 5">Carbohydrate metabolism; hexose metabolism.</text>
</comment>
<dbReference type="GO" id="GO:0006006">
    <property type="term" value="P:glucose metabolic process"/>
    <property type="evidence" value="ECO:0007669"/>
    <property type="project" value="TreeGrafter"/>
</dbReference>
<feature type="active site" description="Proton donor" evidence="6">
    <location>
        <position position="187"/>
    </location>
</feature>
<dbReference type="InterPro" id="IPR014718">
    <property type="entry name" value="GH-type_carb-bd"/>
</dbReference>
<dbReference type="GO" id="GO:0030246">
    <property type="term" value="F:carbohydrate binding"/>
    <property type="evidence" value="ECO:0007669"/>
    <property type="project" value="InterPro"/>
</dbReference>
<evidence type="ECO:0000256" key="7">
    <source>
        <dbReference type="PIRSR" id="PIRSR005096-2"/>
    </source>
</evidence>
<evidence type="ECO:0000256" key="2">
    <source>
        <dbReference type="ARBA" id="ARBA00006206"/>
    </source>
</evidence>
<keyword evidence="9" id="KW-1185">Reference proteome</keyword>
<comment type="catalytic activity">
    <reaction evidence="5">
        <text>alpha-D-glucose = beta-D-glucose</text>
        <dbReference type="Rhea" id="RHEA:10264"/>
        <dbReference type="ChEBI" id="CHEBI:15903"/>
        <dbReference type="ChEBI" id="CHEBI:17925"/>
        <dbReference type="EC" id="5.1.3.3"/>
    </reaction>
</comment>
<dbReference type="AlphaFoldDB" id="A0A372M6Q6"/>
<feature type="binding site" evidence="7">
    <location>
        <position position="247"/>
    </location>
    <ligand>
        <name>beta-D-galactose</name>
        <dbReference type="ChEBI" id="CHEBI:27667"/>
    </ligand>
</feature>
<dbReference type="Gene3D" id="2.70.98.10">
    <property type="match status" value="1"/>
</dbReference>
<protein>
    <recommendedName>
        <fullName evidence="5">Aldose 1-epimerase</fullName>
        <ecNumber evidence="5">5.1.3.3</ecNumber>
    </recommendedName>
</protein>
<dbReference type="InterPro" id="IPR047215">
    <property type="entry name" value="Galactose_mutarotase-like"/>
</dbReference>
<accession>A0A372M6Q6</accession>
<dbReference type="PANTHER" id="PTHR10091">
    <property type="entry name" value="ALDOSE-1-EPIMERASE"/>
    <property type="match status" value="1"/>
</dbReference>